<dbReference type="Gene3D" id="2.40.50.100">
    <property type="match status" value="1"/>
</dbReference>
<organism evidence="10 11">
    <name type="scientific">Monosporascus ibericus</name>
    <dbReference type="NCBI Taxonomy" id="155417"/>
    <lineage>
        <taxon>Eukaryota</taxon>
        <taxon>Fungi</taxon>
        <taxon>Dikarya</taxon>
        <taxon>Ascomycota</taxon>
        <taxon>Pezizomycotina</taxon>
        <taxon>Sordariomycetes</taxon>
        <taxon>Xylariomycetidae</taxon>
        <taxon>Xylariales</taxon>
        <taxon>Xylariales incertae sedis</taxon>
        <taxon>Monosporascus</taxon>
    </lineage>
</organism>
<dbReference type="SUPFAM" id="SSF51230">
    <property type="entry name" value="Single hybrid motif"/>
    <property type="match status" value="1"/>
</dbReference>
<dbReference type="FunFam" id="2.40.50.100:FF:000010">
    <property type="entry name" value="Acetyltransferase component of pyruvate dehydrogenase complex"/>
    <property type="match status" value="1"/>
</dbReference>
<dbReference type="Pfam" id="PF00364">
    <property type="entry name" value="Biotin_lipoyl"/>
    <property type="match status" value="1"/>
</dbReference>
<evidence type="ECO:0000256" key="2">
    <source>
        <dbReference type="ARBA" id="ARBA00022679"/>
    </source>
</evidence>
<keyword evidence="2 6" id="KW-0808">Transferase</keyword>
<dbReference type="NCBIfam" id="TIGR01349">
    <property type="entry name" value="PDHac_trf_mito"/>
    <property type="match status" value="1"/>
</dbReference>
<feature type="region of interest" description="Disordered" evidence="7">
    <location>
        <begin position="192"/>
        <end position="231"/>
    </location>
</feature>
<feature type="region of interest" description="Disordered" evidence="7">
    <location>
        <begin position="121"/>
        <end position="169"/>
    </location>
</feature>
<dbReference type="GO" id="GO:0006086">
    <property type="term" value="P:pyruvate decarboxylation to acetyl-CoA"/>
    <property type="evidence" value="ECO:0007669"/>
    <property type="project" value="InterPro"/>
</dbReference>
<dbReference type="InterPro" id="IPR004167">
    <property type="entry name" value="PSBD"/>
</dbReference>
<feature type="compositionally biased region" description="Low complexity" evidence="7">
    <location>
        <begin position="143"/>
        <end position="152"/>
    </location>
</feature>
<feature type="compositionally biased region" description="Low complexity" evidence="7">
    <location>
        <begin position="211"/>
        <end position="226"/>
    </location>
</feature>
<dbReference type="InterPro" id="IPR011053">
    <property type="entry name" value="Single_hybrid_motif"/>
</dbReference>
<evidence type="ECO:0000313" key="11">
    <source>
        <dbReference type="Proteomes" id="UP000293360"/>
    </source>
</evidence>
<comment type="subcellular location">
    <subcellularLocation>
        <location evidence="6">Mitochondrion</location>
    </subcellularLocation>
</comment>
<dbReference type="FunFam" id="3.30.559.10:FF:000003">
    <property type="entry name" value="Acetyltransferase component of pyruvate dehydrogenase complex"/>
    <property type="match status" value="1"/>
</dbReference>
<keyword evidence="11" id="KW-1185">Reference proteome</keyword>
<feature type="domain" description="Peripheral subunit-binding (PSBD)" evidence="9">
    <location>
        <begin position="175"/>
        <end position="212"/>
    </location>
</feature>
<evidence type="ECO:0000256" key="4">
    <source>
        <dbReference type="ARBA" id="ARBA00022946"/>
    </source>
</evidence>
<dbReference type="Gene3D" id="3.30.559.10">
    <property type="entry name" value="Chloramphenicol acetyltransferase-like domain"/>
    <property type="match status" value="1"/>
</dbReference>
<dbReference type="PROSITE" id="PS00189">
    <property type="entry name" value="LIPOYL"/>
    <property type="match status" value="1"/>
</dbReference>
<evidence type="ECO:0000256" key="6">
    <source>
        <dbReference type="RuleBase" id="RU361137"/>
    </source>
</evidence>
<protein>
    <recommendedName>
        <fullName evidence="6">Acetyltransferase component of pyruvate dehydrogenase complex</fullName>
        <ecNumber evidence="6">2.3.1.12</ecNumber>
    </recommendedName>
</protein>
<feature type="compositionally biased region" description="Low complexity" evidence="7">
    <location>
        <begin position="123"/>
        <end position="133"/>
    </location>
</feature>
<feature type="domain" description="Lipoyl-binding" evidence="8">
    <location>
        <begin position="32"/>
        <end position="108"/>
    </location>
</feature>
<dbReference type="GO" id="GO:0045254">
    <property type="term" value="C:pyruvate dehydrogenase complex"/>
    <property type="evidence" value="ECO:0007669"/>
    <property type="project" value="UniProtKB-UniRule"/>
</dbReference>
<dbReference type="InterPro" id="IPR006257">
    <property type="entry name" value="LAT1"/>
</dbReference>
<keyword evidence="3 6" id="KW-0450">Lipoyl</keyword>
<dbReference type="InterPro" id="IPR000089">
    <property type="entry name" value="Biotin_lipoyl"/>
</dbReference>
<dbReference type="EMBL" id="QJNU01000262">
    <property type="protein sequence ID" value="RYP03392.1"/>
    <property type="molecule type" value="Genomic_DNA"/>
</dbReference>
<dbReference type="InterPro" id="IPR023213">
    <property type="entry name" value="CAT-like_dom_sf"/>
</dbReference>
<dbReference type="GO" id="GO:0005739">
    <property type="term" value="C:mitochondrion"/>
    <property type="evidence" value="ECO:0007669"/>
    <property type="project" value="UniProtKB-SubCell"/>
</dbReference>
<dbReference type="CDD" id="cd06849">
    <property type="entry name" value="lipoyl_domain"/>
    <property type="match status" value="1"/>
</dbReference>
<proteinExistence type="inferred from homology"/>
<dbReference type="PROSITE" id="PS51826">
    <property type="entry name" value="PSBD"/>
    <property type="match status" value="1"/>
</dbReference>
<keyword evidence="4" id="KW-0809">Transit peptide</keyword>
<dbReference type="InterPro" id="IPR045257">
    <property type="entry name" value="E2/Pdx1"/>
</dbReference>
<name>A0A4Q4TBW1_9PEZI</name>
<evidence type="ECO:0000313" key="10">
    <source>
        <dbReference type="EMBL" id="RYP03392.1"/>
    </source>
</evidence>
<dbReference type="SUPFAM" id="SSF52777">
    <property type="entry name" value="CoA-dependent acyltransferases"/>
    <property type="match status" value="1"/>
</dbReference>
<evidence type="ECO:0000256" key="1">
    <source>
        <dbReference type="ARBA" id="ARBA00007317"/>
    </source>
</evidence>
<evidence type="ECO:0000256" key="3">
    <source>
        <dbReference type="ARBA" id="ARBA00022823"/>
    </source>
</evidence>
<dbReference type="PANTHER" id="PTHR23151:SF90">
    <property type="entry name" value="DIHYDROLIPOYLLYSINE-RESIDUE ACETYLTRANSFERASE COMPONENT OF PYRUVATE DEHYDROGENASE COMPLEX, MITOCHONDRIAL-RELATED"/>
    <property type="match status" value="1"/>
</dbReference>
<evidence type="ECO:0000259" key="9">
    <source>
        <dbReference type="PROSITE" id="PS51826"/>
    </source>
</evidence>
<comment type="catalytic activity">
    <reaction evidence="6">
        <text>N(6)-[(R)-dihydrolipoyl]-L-lysyl-[protein] + acetyl-CoA = N(6)-[(R)-S(8)-acetyldihydrolipoyl]-L-lysyl-[protein] + CoA</text>
        <dbReference type="Rhea" id="RHEA:17017"/>
        <dbReference type="Rhea" id="RHEA-COMP:10475"/>
        <dbReference type="Rhea" id="RHEA-COMP:10478"/>
        <dbReference type="ChEBI" id="CHEBI:57287"/>
        <dbReference type="ChEBI" id="CHEBI:57288"/>
        <dbReference type="ChEBI" id="CHEBI:83100"/>
        <dbReference type="ChEBI" id="CHEBI:83111"/>
        <dbReference type="EC" id="2.3.1.12"/>
    </reaction>
</comment>
<dbReference type="InterPro" id="IPR003016">
    <property type="entry name" value="2-oxoA_DH_lipoyl-BS"/>
</dbReference>
<comment type="caution">
    <text evidence="10">The sequence shown here is derived from an EMBL/GenBank/DDBJ whole genome shotgun (WGS) entry which is preliminary data.</text>
</comment>
<dbReference type="EC" id="2.3.1.12" evidence="6"/>
<dbReference type="PANTHER" id="PTHR23151">
    <property type="entry name" value="DIHYDROLIPOAMIDE ACETYL/SUCCINYL-TRANSFERASE-RELATED"/>
    <property type="match status" value="1"/>
</dbReference>
<dbReference type="GO" id="GO:0004742">
    <property type="term" value="F:dihydrolipoyllysine-residue acetyltransferase activity"/>
    <property type="evidence" value="ECO:0007669"/>
    <property type="project" value="UniProtKB-UniRule"/>
</dbReference>
<evidence type="ECO:0000256" key="7">
    <source>
        <dbReference type="SAM" id="MobiDB-lite"/>
    </source>
</evidence>
<dbReference type="Proteomes" id="UP000293360">
    <property type="component" value="Unassembled WGS sequence"/>
</dbReference>
<comment type="similarity">
    <text evidence="1 6">Belongs to the 2-oxoacid dehydrogenase family.</text>
</comment>
<dbReference type="Gene3D" id="4.10.320.10">
    <property type="entry name" value="E3-binding domain"/>
    <property type="match status" value="1"/>
</dbReference>
<dbReference type="InterPro" id="IPR036625">
    <property type="entry name" value="E3-bd_dom_sf"/>
</dbReference>
<dbReference type="SUPFAM" id="SSF47005">
    <property type="entry name" value="Peripheral subunit-binding domain of 2-oxo acid dehydrogenase complex"/>
    <property type="match status" value="1"/>
</dbReference>
<sequence length="457" mass="48399">MFGAVLRRRVLLSTTTSSRLALARFYASFPSHTVVKMPALSPTMTSGGIGAWQKKPGDAIAPGEVLVEIETDKAQMDFEFQEEGVIAKILKEAGEKDVPVGSPIAVLIDEGTDIAPFESFSLADAGGDAPAPAAKDEKKPESESQAATTTSAPEPPPEEYASEGKLENALNREPNATPAAKRLAKEKGVVLSSLKGSGPGGKITEEDIKKASPGASPAVSTSAATSFQDTPLSNMRRTIAKRLQESTQNNPHFFVSSKISVTKLLKLRQALNNSGEGEYKLSVNDFLIKAIAVASRKVPAANSAWQGDSIRQYNTVDVSVAVATPNGLITPIVTGVEARGLESISAKVKELAKKARDNKLKPEEYQGGTISISNMGMNPAVDNFTAVINPPQAAILAVGTAKKVPIPAETEEGASIEWDDQITVTASFDHKVVDGAVGAEWIKEFKKVVENPLELLL</sequence>
<reference evidence="10 11" key="1">
    <citation type="submission" date="2018-06" db="EMBL/GenBank/DDBJ databases">
        <title>Complete Genomes of Monosporascus.</title>
        <authorList>
            <person name="Robinson A.J."/>
            <person name="Natvig D.O."/>
        </authorList>
    </citation>
    <scope>NUCLEOTIDE SEQUENCE [LARGE SCALE GENOMIC DNA]</scope>
    <source>
        <strain evidence="10 11">CBS 110550</strain>
    </source>
</reference>
<keyword evidence="5 6" id="KW-0012">Acyltransferase</keyword>
<evidence type="ECO:0000259" key="8">
    <source>
        <dbReference type="PROSITE" id="PS50968"/>
    </source>
</evidence>
<dbReference type="Pfam" id="PF00198">
    <property type="entry name" value="2-oxoacid_dh"/>
    <property type="match status" value="1"/>
</dbReference>
<gene>
    <name evidence="10" type="ORF">DL764_005177</name>
</gene>
<dbReference type="AlphaFoldDB" id="A0A4Q4TBW1"/>
<comment type="cofactor">
    <cofactor evidence="6">
        <name>(R)-lipoate</name>
        <dbReference type="ChEBI" id="CHEBI:83088"/>
    </cofactor>
    <text evidence="6">Binds 1 lipoyl cofactor covalently.</text>
</comment>
<dbReference type="OrthoDB" id="537444at2759"/>
<evidence type="ECO:0000256" key="5">
    <source>
        <dbReference type="ARBA" id="ARBA00023315"/>
    </source>
</evidence>
<dbReference type="PROSITE" id="PS50968">
    <property type="entry name" value="BIOTINYL_LIPOYL"/>
    <property type="match status" value="1"/>
</dbReference>
<dbReference type="InterPro" id="IPR001078">
    <property type="entry name" value="2-oxoacid_DH_actylTfrase"/>
</dbReference>
<accession>A0A4Q4TBW1</accession>
<comment type="function">
    <text evidence="6">The pyruvate dehydrogenase complex catalyzes the overall conversion of pyruvate to acetyl-CoA and CO(2).</text>
</comment>
<dbReference type="STRING" id="155417.A0A4Q4TBW1"/>
<dbReference type="Pfam" id="PF02817">
    <property type="entry name" value="E3_binding"/>
    <property type="match status" value="1"/>
</dbReference>